<accession>A0A6J5FAM5</accession>
<proteinExistence type="predicted"/>
<gene>
    <name evidence="2" type="ORF">LMG29542_07894</name>
</gene>
<evidence type="ECO:0000313" key="3">
    <source>
        <dbReference type="Proteomes" id="UP000494363"/>
    </source>
</evidence>
<name>A0A6J5FAM5_9BURK</name>
<sequence>MHVYNNSSLATTGRATSGAANTREDAVADFMQSPNSHNASDIYRSARDRSRTRSPTPATHEMLPASSSSSVVSSVEQSPQSAGLTLDQLKRLADNVHHSVITGSRPTLADTAMRFSLAKTYEIKKREAQGLPPRLPKDNRNEISVAAFARSDHHSKRHLYSLVTPQGNFKTEKDDSTTALERTIKSNRNCSHYQELLD</sequence>
<feature type="region of interest" description="Disordered" evidence="1">
    <location>
        <begin position="1"/>
        <end position="79"/>
    </location>
</feature>
<dbReference type="EMBL" id="CADIKH010000127">
    <property type="protein sequence ID" value="CAB3774517.1"/>
    <property type="molecule type" value="Genomic_DNA"/>
</dbReference>
<evidence type="ECO:0000313" key="2">
    <source>
        <dbReference type="EMBL" id="CAB3774517.1"/>
    </source>
</evidence>
<dbReference type="RefSeq" id="WP_175233084.1">
    <property type="nucleotide sequence ID" value="NZ_CADIKH010000127.1"/>
</dbReference>
<reference evidence="2 3" key="1">
    <citation type="submission" date="2020-04" db="EMBL/GenBank/DDBJ databases">
        <authorList>
            <person name="De Canck E."/>
        </authorList>
    </citation>
    <scope>NUCLEOTIDE SEQUENCE [LARGE SCALE GENOMIC DNA]</scope>
    <source>
        <strain evidence="2 3">LMG 29542</strain>
    </source>
</reference>
<dbReference type="Proteomes" id="UP000494363">
    <property type="component" value="Unassembled WGS sequence"/>
</dbReference>
<keyword evidence="3" id="KW-1185">Reference proteome</keyword>
<organism evidence="2 3">
    <name type="scientific">Paraburkholderia humisilvae</name>
    <dbReference type="NCBI Taxonomy" id="627669"/>
    <lineage>
        <taxon>Bacteria</taxon>
        <taxon>Pseudomonadati</taxon>
        <taxon>Pseudomonadota</taxon>
        <taxon>Betaproteobacteria</taxon>
        <taxon>Burkholderiales</taxon>
        <taxon>Burkholderiaceae</taxon>
        <taxon>Paraburkholderia</taxon>
    </lineage>
</organism>
<dbReference type="AlphaFoldDB" id="A0A6J5FAM5"/>
<feature type="compositionally biased region" description="Low complexity" evidence="1">
    <location>
        <begin position="66"/>
        <end position="75"/>
    </location>
</feature>
<feature type="compositionally biased region" description="Polar residues" evidence="1">
    <location>
        <begin position="1"/>
        <end position="20"/>
    </location>
</feature>
<evidence type="ECO:0000256" key="1">
    <source>
        <dbReference type="SAM" id="MobiDB-lite"/>
    </source>
</evidence>
<protein>
    <submittedName>
        <fullName evidence="2">Uncharacterized protein</fullName>
    </submittedName>
</protein>